<sequence>MQKNGQIWYDDSGKPIQAHGGMILEHEGTWYWYGENKGQSNTPGLTRVDVIGISVYSSKDLVNWHDEGLALSAADQLPGSLVKPENVCERPKVLYNAKTSTFVMWFHLDTPDYVYAGVGVAVSDTPVGPFKIIHEKQPNRQDSRDMTLFVDEDASAYLVHSSNWNKTLNIAELTGDYTDVTGFYQSVLIDQEREAPALIYEDGMYYMVTSGCTGWAYNSALYARSEFLLGKWKLIDNPCEGERYRETYGGQCTYMFRVKEQIYIMFDHWIPDNLQNSGYSILPVTIRDGSLTIRWKEEFEGIGVN</sequence>
<dbReference type="Gene3D" id="2.115.10.20">
    <property type="entry name" value="Glycosyl hydrolase domain, family 43"/>
    <property type="match status" value="1"/>
</dbReference>
<dbReference type="InterPro" id="IPR006710">
    <property type="entry name" value="Glyco_hydro_43"/>
</dbReference>
<evidence type="ECO:0000313" key="6">
    <source>
        <dbReference type="EMBL" id="RGD68577.1"/>
    </source>
</evidence>
<evidence type="ECO:0000256" key="4">
    <source>
        <dbReference type="PIRSR" id="PIRSR606710-2"/>
    </source>
</evidence>
<comment type="similarity">
    <text evidence="1 5">Belongs to the glycosyl hydrolase 43 family.</text>
</comment>
<organism evidence="7 9">
    <name type="scientific">Hungatella hathewayi</name>
    <dbReference type="NCBI Taxonomy" id="154046"/>
    <lineage>
        <taxon>Bacteria</taxon>
        <taxon>Bacillati</taxon>
        <taxon>Bacillota</taxon>
        <taxon>Clostridia</taxon>
        <taxon>Lachnospirales</taxon>
        <taxon>Lachnospiraceae</taxon>
        <taxon>Hungatella</taxon>
    </lineage>
</organism>
<dbReference type="EMBL" id="QTJW01000015">
    <property type="protein sequence ID" value="RGD68577.1"/>
    <property type="molecule type" value="Genomic_DNA"/>
</dbReference>
<evidence type="ECO:0000313" key="8">
    <source>
        <dbReference type="Proteomes" id="UP000261023"/>
    </source>
</evidence>
<comment type="caution">
    <text evidence="7">The sequence shown here is derived from an EMBL/GenBank/DDBJ whole genome shotgun (WGS) entry which is preliminary data.</text>
</comment>
<dbReference type="GO" id="GO:0004553">
    <property type="term" value="F:hydrolase activity, hydrolyzing O-glycosyl compounds"/>
    <property type="evidence" value="ECO:0007669"/>
    <property type="project" value="InterPro"/>
</dbReference>
<dbReference type="Proteomes" id="UP000261023">
    <property type="component" value="Unassembled WGS sequence"/>
</dbReference>
<evidence type="ECO:0000313" key="7">
    <source>
        <dbReference type="EMBL" id="RGJ07897.1"/>
    </source>
</evidence>
<dbReference type="Pfam" id="PF04616">
    <property type="entry name" value="Glyco_hydro_43"/>
    <property type="match status" value="1"/>
</dbReference>
<name>A0A374PDL0_9FIRM</name>
<evidence type="ECO:0000256" key="2">
    <source>
        <dbReference type="ARBA" id="ARBA00022801"/>
    </source>
</evidence>
<dbReference type="EMBL" id="QSON01000001">
    <property type="protein sequence ID" value="RGJ07897.1"/>
    <property type="molecule type" value="Genomic_DNA"/>
</dbReference>
<accession>A0A374PDL0</accession>
<evidence type="ECO:0000313" key="9">
    <source>
        <dbReference type="Proteomes" id="UP000263014"/>
    </source>
</evidence>
<dbReference type="SUPFAM" id="SSF75005">
    <property type="entry name" value="Arabinanase/levansucrase/invertase"/>
    <property type="match status" value="1"/>
</dbReference>
<protein>
    <submittedName>
        <fullName evidence="7">Glycosyl hydrolase family 43</fullName>
    </submittedName>
</protein>
<dbReference type="AlphaFoldDB" id="A0A374PDL0"/>
<keyword evidence="3 5" id="KW-0326">Glycosidase</keyword>
<gene>
    <name evidence="6" type="ORF">DWX31_20810</name>
    <name evidence="7" type="ORF">DXD79_00315</name>
</gene>
<proteinExistence type="inferred from homology"/>
<dbReference type="GO" id="GO:0005975">
    <property type="term" value="P:carbohydrate metabolic process"/>
    <property type="evidence" value="ECO:0007669"/>
    <property type="project" value="InterPro"/>
</dbReference>
<dbReference type="OrthoDB" id="273314at2"/>
<dbReference type="PANTHER" id="PTHR22925">
    <property type="entry name" value="GLYCOSYL HYDROLASE 43 FAMILY MEMBER"/>
    <property type="match status" value="1"/>
</dbReference>
<feature type="site" description="Important for catalytic activity, responsible for pKa modulation of the active site Glu and correct orientation of both the proton donor and substrate" evidence="4">
    <location>
        <position position="145"/>
    </location>
</feature>
<evidence type="ECO:0000256" key="3">
    <source>
        <dbReference type="ARBA" id="ARBA00023295"/>
    </source>
</evidence>
<dbReference type="Proteomes" id="UP000263014">
    <property type="component" value="Unassembled WGS sequence"/>
</dbReference>
<dbReference type="PANTHER" id="PTHR22925:SF3">
    <property type="entry name" value="GLYCOSYL HYDROLASE FAMILY PROTEIN 43"/>
    <property type="match status" value="1"/>
</dbReference>
<dbReference type="InterPro" id="IPR023296">
    <property type="entry name" value="Glyco_hydro_beta-prop_sf"/>
</dbReference>
<keyword evidence="2 5" id="KW-0378">Hydrolase</keyword>
<evidence type="ECO:0000256" key="5">
    <source>
        <dbReference type="RuleBase" id="RU361187"/>
    </source>
</evidence>
<reference evidence="8 9" key="1">
    <citation type="submission" date="2018-08" db="EMBL/GenBank/DDBJ databases">
        <title>A genome reference for cultivated species of the human gut microbiota.</title>
        <authorList>
            <person name="Zou Y."/>
            <person name="Xue W."/>
            <person name="Luo G."/>
        </authorList>
    </citation>
    <scope>NUCLEOTIDE SEQUENCE [LARGE SCALE GENOMIC DNA]</scope>
    <source>
        <strain evidence="6 8">AF19-13AC</strain>
        <strain evidence="7 9">TM09-12</strain>
    </source>
</reference>
<evidence type="ECO:0000256" key="1">
    <source>
        <dbReference type="ARBA" id="ARBA00009865"/>
    </source>
</evidence>
<dbReference type="RefSeq" id="WP_002599869.1">
    <property type="nucleotide sequence ID" value="NZ_QSON01000001.1"/>
</dbReference>
<dbReference type="CDD" id="cd18825">
    <property type="entry name" value="GH43_CtGH43-like"/>
    <property type="match status" value="1"/>
</dbReference>